<sequence length="344" mass="36406">PSQPMQQHAPMLYPVRRTYAAQPSLEDTDNIDDILRNLWPTSGPTGSCQSLLYPTAPSMQDGCHGYLRSWAPTLPPIASGQSTPPEEVCIAAHNIQKPLAYASFAQQQQQPATGDDTPSYTLVASGASPAASTLDTRHKQQAAPLRRSVSASIQIGDPEWRVDSPQSVRASTAPHAAVECLESIKLPSPISPIALGPSDSTAVSPDSLLGSRSNKSQGYLRQPTTLGLGAGTGSRALPSLRRATLGLLRNDKAGHRLAAVSSTDGRHMSRVLTPEERVARLHSVSGLAAHAVARRCLSGQIPVSDADAMLRQPSTHLSANPSPFAAGRKKPTFADVARGSQDLF</sequence>
<dbReference type="Proteomes" id="UP001140094">
    <property type="component" value="Unassembled WGS sequence"/>
</dbReference>
<accession>A0A9W8LRC8</accession>
<protein>
    <submittedName>
        <fullName evidence="2">Uncharacterized protein</fullName>
    </submittedName>
</protein>
<dbReference type="EMBL" id="JANBUO010002225">
    <property type="protein sequence ID" value="KAJ2795336.1"/>
    <property type="molecule type" value="Genomic_DNA"/>
</dbReference>
<dbReference type="OrthoDB" id="5590912at2759"/>
<reference evidence="2" key="1">
    <citation type="submission" date="2022-07" db="EMBL/GenBank/DDBJ databases">
        <title>Phylogenomic reconstructions and comparative analyses of Kickxellomycotina fungi.</title>
        <authorList>
            <person name="Reynolds N.K."/>
            <person name="Stajich J.E."/>
            <person name="Barry K."/>
            <person name="Grigoriev I.V."/>
            <person name="Crous P."/>
            <person name="Smith M.E."/>
        </authorList>
    </citation>
    <scope>NUCLEOTIDE SEQUENCE</scope>
    <source>
        <strain evidence="2">NRRL 1565</strain>
    </source>
</reference>
<keyword evidence="3" id="KW-1185">Reference proteome</keyword>
<dbReference type="AlphaFoldDB" id="A0A9W8LRC8"/>
<name>A0A9W8LRC8_9FUNG</name>
<feature type="region of interest" description="Disordered" evidence="1">
    <location>
        <begin position="128"/>
        <end position="149"/>
    </location>
</feature>
<proteinExistence type="predicted"/>
<organism evidence="2 3">
    <name type="scientific">Coemansia guatemalensis</name>
    <dbReference type="NCBI Taxonomy" id="2761395"/>
    <lineage>
        <taxon>Eukaryota</taxon>
        <taxon>Fungi</taxon>
        <taxon>Fungi incertae sedis</taxon>
        <taxon>Zoopagomycota</taxon>
        <taxon>Kickxellomycotina</taxon>
        <taxon>Kickxellomycetes</taxon>
        <taxon>Kickxellales</taxon>
        <taxon>Kickxellaceae</taxon>
        <taxon>Coemansia</taxon>
    </lineage>
</organism>
<feature type="compositionally biased region" description="Polar residues" evidence="1">
    <location>
        <begin position="198"/>
        <end position="225"/>
    </location>
</feature>
<comment type="caution">
    <text evidence="2">The sequence shown here is derived from an EMBL/GenBank/DDBJ whole genome shotgun (WGS) entry which is preliminary data.</text>
</comment>
<feature type="region of interest" description="Disordered" evidence="1">
    <location>
        <begin position="197"/>
        <end position="233"/>
    </location>
</feature>
<evidence type="ECO:0000313" key="2">
    <source>
        <dbReference type="EMBL" id="KAJ2795336.1"/>
    </source>
</evidence>
<gene>
    <name evidence="2" type="ORF">H4R20_005918</name>
</gene>
<evidence type="ECO:0000313" key="3">
    <source>
        <dbReference type="Proteomes" id="UP001140094"/>
    </source>
</evidence>
<evidence type="ECO:0000256" key="1">
    <source>
        <dbReference type="SAM" id="MobiDB-lite"/>
    </source>
</evidence>
<feature type="non-terminal residue" evidence="2">
    <location>
        <position position="1"/>
    </location>
</feature>